<protein>
    <recommendedName>
        <fullName evidence="3">VWA containing CoxE family protein</fullName>
    </recommendedName>
</protein>
<dbReference type="PANTHER" id="PTHR39338:SF6">
    <property type="entry name" value="BLL5662 PROTEIN"/>
    <property type="match status" value="1"/>
</dbReference>
<dbReference type="PANTHER" id="PTHR39338">
    <property type="entry name" value="BLL5662 PROTEIN-RELATED"/>
    <property type="match status" value="1"/>
</dbReference>
<dbReference type="Pfam" id="PF05762">
    <property type="entry name" value="VWA_CoxE"/>
    <property type="match status" value="1"/>
</dbReference>
<proteinExistence type="predicted"/>
<dbReference type="AlphaFoldDB" id="A0A2T2XE86"/>
<reference evidence="1 2" key="1">
    <citation type="journal article" date="2014" name="BMC Genomics">
        <title>Comparison of environmental and isolate Sulfobacillus genomes reveals diverse carbon, sulfur, nitrogen, and hydrogen metabolisms.</title>
        <authorList>
            <person name="Justice N.B."/>
            <person name="Norman A."/>
            <person name="Brown C.T."/>
            <person name="Singh A."/>
            <person name="Thomas B.C."/>
            <person name="Banfield J.F."/>
        </authorList>
    </citation>
    <scope>NUCLEOTIDE SEQUENCE [LARGE SCALE GENOMIC DNA]</scope>
    <source>
        <strain evidence="1">AMDSBA4</strain>
    </source>
</reference>
<evidence type="ECO:0000313" key="2">
    <source>
        <dbReference type="Proteomes" id="UP000242972"/>
    </source>
</evidence>
<dbReference type="InterPro" id="IPR008912">
    <property type="entry name" value="Uncharacterised_CoxE"/>
</dbReference>
<evidence type="ECO:0008006" key="3">
    <source>
        <dbReference type="Google" id="ProtNLM"/>
    </source>
</evidence>
<dbReference type="Proteomes" id="UP000242972">
    <property type="component" value="Unassembled WGS sequence"/>
</dbReference>
<dbReference type="InterPro" id="IPR036465">
    <property type="entry name" value="vWFA_dom_sf"/>
</dbReference>
<accession>A0A2T2XE86</accession>
<evidence type="ECO:0000313" key="1">
    <source>
        <dbReference type="EMBL" id="PSR32742.1"/>
    </source>
</evidence>
<name>A0A2T2XE86_9FIRM</name>
<sequence>MADQLVISRWIQANRRDVVNFSRFLRTHGFFVAVADTIQATAIMAEQSVANSVTTMILWRVIYAKTPIQWQQFEHLFNRYFGLGARFQNVEASAREPDATVAGQQSQPQRTFSVEVLARKPLLGYNPDWGAHYPLHPDSSINYGRMRQTTRVMLQRWAQSWGFYRASGFGSDPDWRKIMVNSLRRGGEMVNWATWGPKPSLPRLVILVDVSGSMRQYAPFYLSLAWQFVRSGARVEVFAASNNIIRITSRLRQTGPLGPDVIGPQEIGGGTRLGWAFCQMWEQYRRYLTRHTIFLVASDGFDTGEPGRISQYFPLISRAVRMVYWFNPLLLEPGYSPQSSALITCLPWCHFHVGIRDEASWEKFSRDFANQLFLKNP</sequence>
<comment type="caution">
    <text evidence="1">The sequence shown here is derived from an EMBL/GenBank/DDBJ whole genome shotgun (WGS) entry which is preliminary data.</text>
</comment>
<dbReference type="EMBL" id="PXYW01000033">
    <property type="protein sequence ID" value="PSR32742.1"/>
    <property type="molecule type" value="Genomic_DNA"/>
</dbReference>
<organism evidence="1 2">
    <name type="scientific">Sulfobacillus benefaciens</name>
    <dbReference type="NCBI Taxonomy" id="453960"/>
    <lineage>
        <taxon>Bacteria</taxon>
        <taxon>Bacillati</taxon>
        <taxon>Bacillota</taxon>
        <taxon>Clostridia</taxon>
        <taxon>Eubacteriales</taxon>
        <taxon>Clostridiales Family XVII. Incertae Sedis</taxon>
        <taxon>Sulfobacillus</taxon>
    </lineage>
</organism>
<dbReference type="SUPFAM" id="SSF53300">
    <property type="entry name" value="vWA-like"/>
    <property type="match status" value="1"/>
</dbReference>
<gene>
    <name evidence="1" type="ORF">C7B46_13380</name>
</gene>